<dbReference type="InterPro" id="IPR052423">
    <property type="entry name" value="EMIR"/>
</dbReference>
<dbReference type="HOGENOM" id="CLU_446487_0_0_1"/>
<dbReference type="GO" id="GO:0009415">
    <property type="term" value="P:response to water"/>
    <property type="evidence" value="ECO:0007669"/>
    <property type="project" value="InterPro"/>
</dbReference>
<evidence type="ECO:0000256" key="2">
    <source>
        <dbReference type="SAM" id="MobiDB-lite"/>
    </source>
</evidence>
<dbReference type="Pfam" id="PF14308">
    <property type="entry name" value="DnaJ-X"/>
    <property type="match status" value="1"/>
</dbReference>
<evidence type="ECO:0000259" key="3">
    <source>
        <dbReference type="PROSITE" id="PS50076"/>
    </source>
</evidence>
<dbReference type="Gramene" id="ONIVA01G31820.1">
    <property type="protein sequence ID" value="ONIVA01G31820.1"/>
    <property type="gene ID" value="ONIVA01G31820"/>
</dbReference>
<feature type="region of interest" description="Disordered" evidence="2">
    <location>
        <begin position="541"/>
        <end position="654"/>
    </location>
</feature>
<dbReference type="CDD" id="cd06257">
    <property type="entry name" value="DnaJ"/>
    <property type="match status" value="1"/>
</dbReference>
<feature type="region of interest" description="Disordered" evidence="2">
    <location>
        <begin position="468"/>
        <end position="494"/>
    </location>
</feature>
<dbReference type="PROSITE" id="PS50076">
    <property type="entry name" value="DNAJ_2"/>
    <property type="match status" value="1"/>
</dbReference>
<keyword evidence="5" id="KW-1185">Reference proteome</keyword>
<name>A0A0E0FRT6_ORYNI</name>
<dbReference type="PRINTS" id="PR00625">
    <property type="entry name" value="JDOMAIN"/>
</dbReference>
<dbReference type="OMA" id="PMAEHAT"/>
<dbReference type="GO" id="GO:0005783">
    <property type="term" value="C:endoplasmic reticulum"/>
    <property type="evidence" value="ECO:0007669"/>
    <property type="project" value="UniProtKB-ARBA"/>
</dbReference>
<protein>
    <recommendedName>
        <fullName evidence="3">J domain-containing protein</fullName>
    </recommendedName>
</protein>
<dbReference type="Pfam" id="PF00226">
    <property type="entry name" value="DnaJ"/>
    <property type="match status" value="1"/>
</dbReference>
<feature type="compositionally biased region" description="Basic and acidic residues" evidence="2">
    <location>
        <begin position="593"/>
        <end position="611"/>
    </location>
</feature>
<dbReference type="InterPro" id="IPR000167">
    <property type="entry name" value="Dehydrin"/>
</dbReference>
<dbReference type="SUPFAM" id="SSF46565">
    <property type="entry name" value="Chaperone J-domain"/>
    <property type="match status" value="1"/>
</dbReference>
<accession>A0A0E0FRT6</accession>
<dbReference type="PROSITE" id="PS00636">
    <property type="entry name" value="DNAJ_1"/>
    <property type="match status" value="1"/>
</dbReference>
<dbReference type="InterPro" id="IPR001623">
    <property type="entry name" value="DnaJ_domain"/>
</dbReference>
<dbReference type="AlphaFoldDB" id="A0A0E0FRT6"/>
<dbReference type="Gene3D" id="1.10.287.110">
    <property type="entry name" value="DnaJ domain"/>
    <property type="match status" value="1"/>
</dbReference>
<dbReference type="PANTHER" id="PTHR44094">
    <property type="entry name" value="DNAJ HEAT SHOCK N-TERMINAL DOMAIN-CONTAINING PROTEIN"/>
    <property type="match status" value="1"/>
</dbReference>
<dbReference type="PANTHER" id="PTHR44094:SF6">
    <property type="entry name" value="OS01G0702450 PROTEIN"/>
    <property type="match status" value="1"/>
</dbReference>
<evidence type="ECO:0000313" key="4">
    <source>
        <dbReference type="EnsemblPlants" id="ONIVA01G31820.1"/>
    </source>
</evidence>
<reference evidence="4" key="3">
    <citation type="submission" date="2018-04" db="EMBL/GenBank/DDBJ databases">
        <title>OnivRS2 (Oryza nivara Reference Sequence Version 2).</title>
        <authorList>
            <person name="Zhang J."/>
            <person name="Kudrna D."/>
            <person name="Lee S."/>
            <person name="Talag J."/>
            <person name="Rajasekar S."/>
            <person name="Welchert J."/>
            <person name="Hsing Y.-I."/>
            <person name="Wing R.A."/>
        </authorList>
    </citation>
    <scope>NUCLEOTIDE SEQUENCE [LARGE SCALE GENOMIC DNA]</scope>
</reference>
<reference evidence="4" key="1">
    <citation type="submission" date="2013-08" db="EMBL/GenBank/DDBJ databases">
        <authorList>
            <person name="Wing R.A."/>
            <person name="Hsing Y."/>
        </authorList>
    </citation>
    <scope>NUCLEOTIDE SEQUENCE</scope>
</reference>
<reference evidence="4" key="2">
    <citation type="submission" date="2015-04" db="UniProtKB">
        <authorList>
            <consortium name="EnsemblPlants"/>
        </authorList>
    </citation>
    <scope>IDENTIFICATION</scope>
    <source>
        <strain evidence="4">SL10</strain>
    </source>
</reference>
<dbReference type="eggNOG" id="KOG0691">
    <property type="taxonomic scope" value="Eukaryota"/>
</dbReference>
<dbReference type="InterPro" id="IPR026894">
    <property type="entry name" value="DnaJ_X"/>
</dbReference>
<organism evidence="4">
    <name type="scientific">Oryza nivara</name>
    <name type="common">Indian wild rice</name>
    <name type="synonym">Oryza sativa f. spontanea</name>
    <dbReference type="NCBI Taxonomy" id="4536"/>
    <lineage>
        <taxon>Eukaryota</taxon>
        <taxon>Viridiplantae</taxon>
        <taxon>Streptophyta</taxon>
        <taxon>Embryophyta</taxon>
        <taxon>Tracheophyta</taxon>
        <taxon>Spermatophyta</taxon>
        <taxon>Magnoliopsida</taxon>
        <taxon>Liliopsida</taxon>
        <taxon>Poales</taxon>
        <taxon>Poaceae</taxon>
        <taxon>BOP clade</taxon>
        <taxon>Oryzoideae</taxon>
        <taxon>Oryzeae</taxon>
        <taxon>Oryzinae</taxon>
        <taxon>Oryza</taxon>
    </lineage>
</organism>
<dbReference type="InterPro" id="IPR018253">
    <property type="entry name" value="DnaJ_domain_CS"/>
</dbReference>
<dbReference type="PROSITE" id="PS00823">
    <property type="entry name" value="DEHYDRIN_2"/>
    <property type="match status" value="1"/>
</dbReference>
<dbReference type="Proteomes" id="UP000006591">
    <property type="component" value="Chromosome 1"/>
</dbReference>
<dbReference type="PROSITE" id="PS00315">
    <property type="entry name" value="DEHYDRIN_1"/>
    <property type="match status" value="1"/>
</dbReference>
<dbReference type="InterPro" id="IPR030513">
    <property type="entry name" value="Dehydrin_CS"/>
</dbReference>
<feature type="domain" description="J" evidence="3">
    <location>
        <begin position="6"/>
        <end position="71"/>
    </location>
</feature>
<feature type="compositionally biased region" description="Basic and acidic residues" evidence="2">
    <location>
        <begin position="638"/>
        <end position="654"/>
    </location>
</feature>
<dbReference type="SMART" id="SM00271">
    <property type="entry name" value="DnaJ"/>
    <property type="match status" value="1"/>
</dbReference>
<evidence type="ECO:0000313" key="5">
    <source>
        <dbReference type="Proteomes" id="UP000006591"/>
    </source>
</evidence>
<sequence>MVVDSAYYDVLGVSTDASAAEIKKAYYLKAKLVHPDKNPDNPDAERRFKELGEAYQILSDPVRKDSYDKHGKEGLPQDNMIDPTAVFGMLFGSDYFEDYVGQFALASVASVEIEEESDNTEARARIQDKIKELQTEREQKLVQSLKDRLQPYVDGMQDEFGDWAGAEAQRLSQAAFGEAMLHTIGYIYARQAARELGKSKMYMGVPFIAEWVRDKGHHVKSQVNAAAGAISLIQLQEGIKKIEGDDKEGQLMKSIEEKKDAMLNSLWKINVVDIESTLSRVCQAVLRENTVSKDVLKVRARGLKKLGTIFQPRNILRYFRAFDALECTLLLFTRNLPEIRPQRGAPGAYVPFSGHARRPYEGTRGLPAGLQIPPVASCFLVQIRVRFRFVIIQFPISSIARITHGSKRVTELETEEEATRRHQPMAEHATGVYGHPYPRVDQYGNPVPPVDQYGNPVPDEPAPRDTATGYVAPPDPAVSTGDYGLAGAEAPHPHESAVMSGAAAATVAPGGEAYTRDGGGVVPPAGEKTFAYEGTVSAAGVTGASGQLQPTTREEGHTTLGETLRRSGKSSSSSSSSSEDDGQGGRRKKKSIKEKIKEKLPGSHKQEEKKQAGHTAPAAGTGTGTGTGTHAAGKHEKKGIVEKIKEKLPGHGHH</sequence>
<proteinExistence type="inferred from homology"/>
<comment type="similarity">
    <text evidence="1">Belongs to the plant dehydrin family.</text>
</comment>
<dbReference type="InterPro" id="IPR036869">
    <property type="entry name" value="J_dom_sf"/>
</dbReference>
<evidence type="ECO:0000256" key="1">
    <source>
        <dbReference type="RuleBase" id="RU003995"/>
    </source>
</evidence>
<dbReference type="EnsemblPlants" id="ONIVA01G31820.2">
    <property type="protein sequence ID" value="ONIVA01G31820.2"/>
    <property type="gene ID" value="ONIVA01G31820"/>
</dbReference>
<dbReference type="EnsemblPlants" id="ONIVA01G31820.1">
    <property type="protein sequence ID" value="ONIVA01G31820.1"/>
    <property type="gene ID" value="ONIVA01G31820"/>
</dbReference>
<dbReference type="Pfam" id="PF00257">
    <property type="entry name" value="Dehydrin"/>
    <property type="match status" value="1"/>
</dbReference>
<dbReference type="Gramene" id="ONIVA01G31820.2">
    <property type="protein sequence ID" value="ONIVA01G31820.2"/>
    <property type="gene ID" value="ONIVA01G31820"/>
</dbReference>
<dbReference type="STRING" id="4536.A0A0E0FRT6"/>